<name>A0A517YXI5_9BACT</name>
<gene>
    <name evidence="2" type="ORF">KS4_30120</name>
</gene>
<organism evidence="2 3">
    <name type="scientific">Poriferisphaera corsica</name>
    <dbReference type="NCBI Taxonomy" id="2528020"/>
    <lineage>
        <taxon>Bacteria</taxon>
        <taxon>Pseudomonadati</taxon>
        <taxon>Planctomycetota</taxon>
        <taxon>Phycisphaerae</taxon>
        <taxon>Phycisphaerales</taxon>
        <taxon>Phycisphaeraceae</taxon>
        <taxon>Poriferisphaera</taxon>
    </lineage>
</organism>
<keyword evidence="1" id="KW-0175">Coiled coil</keyword>
<evidence type="ECO:0000313" key="2">
    <source>
        <dbReference type="EMBL" id="QDU34935.1"/>
    </source>
</evidence>
<dbReference type="KEGG" id="pcor:KS4_30120"/>
<sequence length="242" mass="27875">MRQKPERYVLGTGVLMLSLVMGMTGSVWGQTEGKSEKDVVKQRMNHLQKRVYQLEDEVDELQMQLTMMEELESKLANLQAEMAHLQLSVHDRGDLVKGEGADGKKNAKSGANLVEEPTYRYKYDLVFDRQREKVRYRDDDGDLHERWRTVTDRSKVGVRMFVINDEDFPIRLELEVQVLRNSRTNVNPDSRRVLGTGVVSTPLLEPGEIHEVTKWIHVDDALRVKQADVVGAKGYRTPQLQR</sequence>
<feature type="coiled-coil region" evidence="1">
    <location>
        <begin position="37"/>
        <end position="88"/>
    </location>
</feature>
<keyword evidence="3" id="KW-1185">Reference proteome</keyword>
<protein>
    <submittedName>
        <fullName evidence="2">Uncharacterized protein</fullName>
    </submittedName>
</protein>
<dbReference type="RefSeq" id="WP_145079496.1">
    <property type="nucleotide sequence ID" value="NZ_CP036425.1"/>
</dbReference>
<evidence type="ECO:0000256" key="1">
    <source>
        <dbReference type="SAM" id="Coils"/>
    </source>
</evidence>
<evidence type="ECO:0000313" key="3">
    <source>
        <dbReference type="Proteomes" id="UP000317369"/>
    </source>
</evidence>
<reference evidence="2 3" key="1">
    <citation type="submission" date="2019-02" db="EMBL/GenBank/DDBJ databases">
        <title>Deep-cultivation of Planctomycetes and their phenomic and genomic characterization uncovers novel biology.</title>
        <authorList>
            <person name="Wiegand S."/>
            <person name="Jogler M."/>
            <person name="Boedeker C."/>
            <person name="Pinto D."/>
            <person name="Vollmers J."/>
            <person name="Rivas-Marin E."/>
            <person name="Kohn T."/>
            <person name="Peeters S.H."/>
            <person name="Heuer A."/>
            <person name="Rast P."/>
            <person name="Oberbeckmann S."/>
            <person name="Bunk B."/>
            <person name="Jeske O."/>
            <person name="Meyerdierks A."/>
            <person name="Storesund J.E."/>
            <person name="Kallscheuer N."/>
            <person name="Luecker S."/>
            <person name="Lage O.M."/>
            <person name="Pohl T."/>
            <person name="Merkel B.J."/>
            <person name="Hornburger P."/>
            <person name="Mueller R.-W."/>
            <person name="Bruemmer F."/>
            <person name="Labrenz M."/>
            <person name="Spormann A.M."/>
            <person name="Op den Camp H."/>
            <person name="Overmann J."/>
            <person name="Amann R."/>
            <person name="Jetten M.S.M."/>
            <person name="Mascher T."/>
            <person name="Medema M.H."/>
            <person name="Devos D.P."/>
            <person name="Kaster A.-K."/>
            <person name="Ovreas L."/>
            <person name="Rohde M."/>
            <person name="Galperin M.Y."/>
            <person name="Jogler C."/>
        </authorList>
    </citation>
    <scope>NUCLEOTIDE SEQUENCE [LARGE SCALE GENOMIC DNA]</scope>
    <source>
        <strain evidence="2 3">KS4</strain>
    </source>
</reference>
<dbReference type="Proteomes" id="UP000317369">
    <property type="component" value="Chromosome"/>
</dbReference>
<dbReference type="EMBL" id="CP036425">
    <property type="protein sequence ID" value="QDU34935.1"/>
    <property type="molecule type" value="Genomic_DNA"/>
</dbReference>
<dbReference type="AlphaFoldDB" id="A0A517YXI5"/>
<proteinExistence type="predicted"/>
<accession>A0A517YXI5</accession>